<sequence length="102" mass="11282">MSSPSPSARPGHGPALLTLTAGNRLARWLHEQQARAAIARGETVWETPDILPWSAWLEKLWDEAIESGALGRHPPLRLGDGQALALWESIIYENPCQRSDSF</sequence>
<comment type="caution">
    <text evidence="1">The sequence shown here is derived from an EMBL/GenBank/DDBJ whole genome shotgun (WGS) entry which is preliminary data.</text>
</comment>
<reference evidence="1 2" key="1">
    <citation type="journal article" date="2016" name="Nat. Commun.">
        <title>Thousands of microbial genomes shed light on interconnected biogeochemical processes in an aquifer system.</title>
        <authorList>
            <person name="Anantharaman K."/>
            <person name="Brown C.T."/>
            <person name="Hug L.A."/>
            <person name="Sharon I."/>
            <person name="Castelle C.J."/>
            <person name="Probst A.J."/>
            <person name="Thomas B.C."/>
            <person name="Singh A."/>
            <person name="Wilkins M.J."/>
            <person name="Karaoz U."/>
            <person name="Brodie E.L."/>
            <person name="Williams K.H."/>
            <person name="Hubbard S.S."/>
            <person name="Banfield J.F."/>
        </authorList>
    </citation>
    <scope>NUCLEOTIDE SEQUENCE [LARGE SCALE GENOMIC DNA]</scope>
</reference>
<dbReference type="AlphaFoldDB" id="A0A1F6T259"/>
<gene>
    <name evidence="1" type="ORF">A2140_00050</name>
</gene>
<dbReference type="EMBL" id="MFSQ01000101">
    <property type="protein sequence ID" value="OGI39029.1"/>
    <property type="molecule type" value="Genomic_DNA"/>
</dbReference>
<protein>
    <submittedName>
        <fullName evidence="1">Uncharacterized protein</fullName>
    </submittedName>
</protein>
<evidence type="ECO:0000313" key="1">
    <source>
        <dbReference type="EMBL" id="OGI39029.1"/>
    </source>
</evidence>
<proteinExistence type="predicted"/>
<organism evidence="1 2">
    <name type="scientific">Candidatus Muproteobacteria bacterium RBG_16_62_13</name>
    <dbReference type="NCBI Taxonomy" id="1817756"/>
    <lineage>
        <taxon>Bacteria</taxon>
        <taxon>Pseudomonadati</taxon>
        <taxon>Pseudomonadota</taxon>
        <taxon>Candidatus Muproteobacteria</taxon>
    </lineage>
</organism>
<name>A0A1F6T259_9PROT</name>
<evidence type="ECO:0000313" key="2">
    <source>
        <dbReference type="Proteomes" id="UP000178379"/>
    </source>
</evidence>
<accession>A0A1F6T259</accession>
<dbReference type="Proteomes" id="UP000178379">
    <property type="component" value="Unassembled WGS sequence"/>
</dbReference>